<protein>
    <submittedName>
        <fullName evidence="2">Putative membrane protein, conserved</fullName>
    </submittedName>
</protein>
<keyword evidence="1" id="KW-0472">Membrane</keyword>
<organism evidence="2 3">
    <name type="scientific">Geoglobus acetivorans</name>
    <dbReference type="NCBI Taxonomy" id="565033"/>
    <lineage>
        <taxon>Archaea</taxon>
        <taxon>Methanobacteriati</taxon>
        <taxon>Methanobacteriota</taxon>
        <taxon>Archaeoglobi</taxon>
        <taxon>Archaeoglobales</taxon>
        <taxon>Archaeoglobaceae</taxon>
        <taxon>Geoglobus</taxon>
    </lineage>
</organism>
<feature type="transmembrane region" description="Helical" evidence="1">
    <location>
        <begin position="53"/>
        <end position="72"/>
    </location>
</feature>
<accession>A0A0A7GJL7</accession>
<sequence length="198" mass="21614">MEDAEELRKILEKIERKIVAVGKIYSAINFAYWLMVMSVFYVILAFFRPSSTISAVYWVVAMIAGVAVSGILFRRIMRIAKRSGEKRGSRTVAAFIFLSWVAGAILGFLVLPATLSAGFGAALLSFLSISLFGMWAVLSYSGGLELEMVPSFLITAIGAVVAFTSAEDLSVWAGFVIVTAFSVTMLLYLYSAFRIIGD</sequence>
<dbReference type="KEGG" id="gac:GACE_2135"/>
<evidence type="ECO:0000256" key="1">
    <source>
        <dbReference type="SAM" id="Phobius"/>
    </source>
</evidence>
<dbReference type="Proteomes" id="UP000030624">
    <property type="component" value="Chromosome"/>
</dbReference>
<dbReference type="AlphaFoldDB" id="A0A0A7GJL7"/>
<evidence type="ECO:0000313" key="3">
    <source>
        <dbReference type="Proteomes" id="UP000030624"/>
    </source>
</evidence>
<feature type="transmembrane region" description="Helical" evidence="1">
    <location>
        <begin position="92"/>
        <end position="111"/>
    </location>
</feature>
<feature type="transmembrane region" description="Helical" evidence="1">
    <location>
        <begin position="117"/>
        <end position="137"/>
    </location>
</feature>
<gene>
    <name evidence="2" type="ORF">GACE_2135</name>
</gene>
<feature type="transmembrane region" description="Helical" evidence="1">
    <location>
        <begin position="172"/>
        <end position="193"/>
    </location>
</feature>
<feature type="transmembrane region" description="Helical" evidence="1">
    <location>
        <begin position="149"/>
        <end position="166"/>
    </location>
</feature>
<dbReference type="STRING" id="565033.GACE_2135"/>
<name>A0A0A7GJL7_GEOAI</name>
<dbReference type="RefSeq" id="WP_048093274.1">
    <property type="nucleotide sequence ID" value="NZ_CP009552.1"/>
</dbReference>
<reference evidence="2 3" key="1">
    <citation type="journal article" date="2015" name="Appl. Environ. Microbiol.">
        <title>The Geoglobus acetivorans genome: Fe(III) reduction, acetate utilization, autotrophic growth, and degradation of aromatic compounds in a hyperthermophilic archaeon.</title>
        <authorList>
            <person name="Mardanov A.V."/>
            <person name="Slododkina G.B."/>
            <person name="Slobodkin A.I."/>
            <person name="Beletsky A.V."/>
            <person name="Gavrilov S.N."/>
            <person name="Kublanov I.V."/>
            <person name="Bonch-Osmolovskaya E.A."/>
            <person name="Skryabin K.G."/>
            <person name="Ravin N.V."/>
        </authorList>
    </citation>
    <scope>NUCLEOTIDE SEQUENCE [LARGE SCALE GENOMIC DNA]</scope>
    <source>
        <strain evidence="2 3">SBH6</strain>
    </source>
</reference>
<dbReference type="EMBL" id="CP009552">
    <property type="protein sequence ID" value="AIY91157.1"/>
    <property type="molecule type" value="Genomic_DNA"/>
</dbReference>
<keyword evidence="1" id="KW-1133">Transmembrane helix</keyword>
<proteinExistence type="predicted"/>
<dbReference type="GeneID" id="24798698"/>
<feature type="transmembrane region" description="Helical" evidence="1">
    <location>
        <begin position="24"/>
        <end position="47"/>
    </location>
</feature>
<dbReference type="HOGENOM" id="CLU_1399806_0_0_2"/>
<keyword evidence="1" id="KW-0812">Transmembrane</keyword>
<dbReference type="eggNOG" id="arCOG05800">
    <property type="taxonomic scope" value="Archaea"/>
</dbReference>
<evidence type="ECO:0000313" key="2">
    <source>
        <dbReference type="EMBL" id="AIY91157.1"/>
    </source>
</evidence>